<sequence>MTYRIDPQTPGADIRLLGFASACASEPAFSTFAIMITNRTRPRPGPTGPKA</sequence>
<evidence type="ECO:0000313" key="3">
    <source>
        <dbReference type="Proteomes" id="UP001056291"/>
    </source>
</evidence>
<organism evidence="1 3">
    <name type="scientific">Sneathiella marina</name>
    <dbReference type="NCBI Taxonomy" id="2950108"/>
    <lineage>
        <taxon>Bacteria</taxon>
        <taxon>Pseudomonadati</taxon>
        <taxon>Pseudomonadota</taxon>
        <taxon>Alphaproteobacteria</taxon>
        <taxon>Sneathiellales</taxon>
        <taxon>Sneathiellaceae</taxon>
        <taxon>Sneathiella</taxon>
    </lineage>
</organism>
<dbReference type="EMBL" id="CP098747">
    <property type="protein sequence ID" value="USG60455.1"/>
    <property type="molecule type" value="Genomic_DNA"/>
</dbReference>
<accession>A0ABY4VZU6</accession>
<evidence type="ECO:0000313" key="1">
    <source>
        <dbReference type="EMBL" id="USG60455.1"/>
    </source>
</evidence>
<reference evidence="1" key="1">
    <citation type="submission" date="2022-06" db="EMBL/GenBank/DDBJ databases">
        <title>Sneathiella actinostolidae sp. nov., isolated from a sea anemonein the Western Pacific Ocean.</title>
        <authorList>
            <person name="Wei M.J."/>
        </authorList>
    </citation>
    <scope>NUCLEOTIDE SEQUENCE</scope>
    <source>
        <strain evidence="1">PHK-P5</strain>
    </source>
</reference>
<gene>
    <name evidence="1" type="ORF">NBZ79_14905</name>
    <name evidence="2" type="ORF">NBZ79_16125</name>
</gene>
<dbReference type="EMBL" id="CP098747">
    <property type="protein sequence ID" value="USG60690.1"/>
    <property type="molecule type" value="Genomic_DNA"/>
</dbReference>
<proteinExistence type="predicted"/>
<name>A0ABY4VZU6_9PROT</name>
<dbReference type="Proteomes" id="UP001056291">
    <property type="component" value="Chromosome"/>
</dbReference>
<protein>
    <submittedName>
        <fullName evidence="1">Uncharacterized protein</fullName>
    </submittedName>
</protein>
<evidence type="ECO:0000313" key="2">
    <source>
        <dbReference type="EMBL" id="USG60690.1"/>
    </source>
</evidence>
<dbReference type="RefSeq" id="WP_251933336.1">
    <property type="nucleotide sequence ID" value="NZ_CP098747.1"/>
</dbReference>
<keyword evidence="3" id="KW-1185">Reference proteome</keyword>